<name>A0A699WB11_TANCI</name>
<dbReference type="EMBL" id="BKCJ011630895">
    <property type="protein sequence ID" value="GFD44775.1"/>
    <property type="molecule type" value="Genomic_DNA"/>
</dbReference>
<sequence length="143" mass="16433">LRIVGRTGLARDVWTVHRQRTSTGTALDHILQHAVEDIGRATVDDTRCHGRRRWRAAGVQRIWDRIGRQCGCFRRSEGRGIADRRFADCFRVRITGRNGWRVGDEQRLAFAVLDLVYQVWADLVTAVGEGAPAADDFHRRQRR</sequence>
<comment type="caution">
    <text evidence="1">The sequence shown here is derived from an EMBL/GenBank/DDBJ whole genome shotgun (WGS) entry which is preliminary data.</text>
</comment>
<protein>
    <submittedName>
        <fullName evidence="1">Uncharacterized protein</fullName>
    </submittedName>
</protein>
<proteinExistence type="predicted"/>
<feature type="non-terminal residue" evidence="1">
    <location>
        <position position="143"/>
    </location>
</feature>
<organism evidence="1">
    <name type="scientific">Tanacetum cinerariifolium</name>
    <name type="common">Dalmatian daisy</name>
    <name type="synonym">Chrysanthemum cinerariifolium</name>
    <dbReference type="NCBI Taxonomy" id="118510"/>
    <lineage>
        <taxon>Eukaryota</taxon>
        <taxon>Viridiplantae</taxon>
        <taxon>Streptophyta</taxon>
        <taxon>Embryophyta</taxon>
        <taxon>Tracheophyta</taxon>
        <taxon>Spermatophyta</taxon>
        <taxon>Magnoliopsida</taxon>
        <taxon>eudicotyledons</taxon>
        <taxon>Gunneridae</taxon>
        <taxon>Pentapetalae</taxon>
        <taxon>asterids</taxon>
        <taxon>campanulids</taxon>
        <taxon>Asterales</taxon>
        <taxon>Asteraceae</taxon>
        <taxon>Asteroideae</taxon>
        <taxon>Anthemideae</taxon>
        <taxon>Anthemidinae</taxon>
        <taxon>Tanacetum</taxon>
    </lineage>
</organism>
<dbReference type="AlphaFoldDB" id="A0A699WB11"/>
<gene>
    <name evidence="1" type="ORF">Tci_916744</name>
</gene>
<feature type="non-terminal residue" evidence="1">
    <location>
        <position position="1"/>
    </location>
</feature>
<reference evidence="1" key="1">
    <citation type="journal article" date="2019" name="Sci. Rep.">
        <title>Draft genome of Tanacetum cinerariifolium, the natural source of mosquito coil.</title>
        <authorList>
            <person name="Yamashiro T."/>
            <person name="Shiraishi A."/>
            <person name="Satake H."/>
            <person name="Nakayama K."/>
        </authorList>
    </citation>
    <scope>NUCLEOTIDE SEQUENCE</scope>
</reference>
<accession>A0A699WB11</accession>
<evidence type="ECO:0000313" key="1">
    <source>
        <dbReference type="EMBL" id="GFD44775.1"/>
    </source>
</evidence>